<dbReference type="Proteomes" id="UP000789759">
    <property type="component" value="Unassembled WGS sequence"/>
</dbReference>
<evidence type="ECO:0000313" key="2">
    <source>
        <dbReference type="Proteomes" id="UP000789759"/>
    </source>
</evidence>
<gene>
    <name evidence="1" type="ORF">CPELLU_LOCUS7641</name>
</gene>
<evidence type="ECO:0000313" key="1">
    <source>
        <dbReference type="EMBL" id="CAG8615054.1"/>
    </source>
</evidence>
<dbReference type="OrthoDB" id="2386689at2759"/>
<sequence>AKMWFSDLDVLDFDNEIIAEQLQAEIMHTIKRYIHIGHNLNEDEKIQVTISDLRRTSVANIESIYNNYNIKTISVITQLFYFEWLINNVEEAFKLNKGWTLKNNINKTDQMTAKNIIKQLQILAREGEFQVENIFNVAKVTNWFA</sequence>
<reference evidence="1" key="1">
    <citation type="submission" date="2021-06" db="EMBL/GenBank/DDBJ databases">
        <authorList>
            <person name="Kallberg Y."/>
            <person name="Tangrot J."/>
            <person name="Rosling A."/>
        </authorList>
    </citation>
    <scope>NUCLEOTIDE SEQUENCE</scope>
    <source>
        <strain evidence="1">FL966</strain>
    </source>
</reference>
<proteinExistence type="predicted"/>
<name>A0A9N9CUQ2_9GLOM</name>
<feature type="non-terminal residue" evidence="1">
    <location>
        <position position="145"/>
    </location>
</feature>
<dbReference type="EMBL" id="CAJVQA010005184">
    <property type="protein sequence ID" value="CAG8615054.1"/>
    <property type="molecule type" value="Genomic_DNA"/>
</dbReference>
<dbReference type="AlphaFoldDB" id="A0A9N9CUQ2"/>
<protein>
    <submittedName>
        <fullName evidence="1">7421_t:CDS:1</fullName>
    </submittedName>
</protein>
<keyword evidence="2" id="KW-1185">Reference proteome</keyword>
<organism evidence="1 2">
    <name type="scientific">Cetraspora pellucida</name>
    <dbReference type="NCBI Taxonomy" id="1433469"/>
    <lineage>
        <taxon>Eukaryota</taxon>
        <taxon>Fungi</taxon>
        <taxon>Fungi incertae sedis</taxon>
        <taxon>Mucoromycota</taxon>
        <taxon>Glomeromycotina</taxon>
        <taxon>Glomeromycetes</taxon>
        <taxon>Diversisporales</taxon>
        <taxon>Gigasporaceae</taxon>
        <taxon>Cetraspora</taxon>
    </lineage>
</organism>
<accession>A0A9N9CUQ2</accession>
<comment type="caution">
    <text evidence="1">The sequence shown here is derived from an EMBL/GenBank/DDBJ whole genome shotgun (WGS) entry which is preliminary data.</text>
</comment>